<dbReference type="InterPro" id="IPR050744">
    <property type="entry name" value="AI-2_Isomerase_LsrG"/>
</dbReference>
<evidence type="ECO:0000313" key="2">
    <source>
        <dbReference type="EMBL" id="PVM84778.1"/>
    </source>
</evidence>
<dbReference type="EMBL" id="QDKP01000024">
    <property type="protein sequence ID" value="PVM84778.1"/>
    <property type="molecule type" value="Genomic_DNA"/>
</dbReference>
<keyword evidence="2" id="KW-0560">Oxidoreductase</keyword>
<evidence type="ECO:0000259" key="1">
    <source>
        <dbReference type="PROSITE" id="PS51725"/>
    </source>
</evidence>
<evidence type="ECO:0000313" key="3">
    <source>
        <dbReference type="Proteomes" id="UP000244913"/>
    </source>
</evidence>
<keyword evidence="2" id="KW-0503">Monooxygenase</keyword>
<sequence>MAHTNLAFIRALPGQSQALGQALQALVAPSLAEDGCITYIIHQSKDDPQLWMAYETWESAEILSAHFQQPHMQAFVARLPELVEGELDLRAFTPF</sequence>
<dbReference type="PROSITE" id="PS51725">
    <property type="entry name" value="ABM"/>
    <property type="match status" value="1"/>
</dbReference>
<dbReference type="PANTHER" id="PTHR33336">
    <property type="entry name" value="QUINOL MONOOXYGENASE YGIN-RELATED"/>
    <property type="match status" value="1"/>
</dbReference>
<feature type="domain" description="ABM" evidence="1">
    <location>
        <begin position="3"/>
        <end position="92"/>
    </location>
</feature>
<gene>
    <name evidence="2" type="ORF">DDF65_08025</name>
</gene>
<dbReference type="Pfam" id="PF03992">
    <property type="entry name" value="ABM"/>
    <property type="match status" value="1"/>
</dbReference>
<comment type="caution">
    <text evidence="2">The sequence shown here is derived from an EMBL/GenBank/DDBJ whole genome shotgun (WGS) entry which is preliminary data.</text>
</comment>
<proteinExistence type="predicted"/>
<protein>
    <submittedName>
        <fullName evidence="2">Antibiotic biosynthesis monooxygenase</fullName>
    </submittedName>
</protein>
<dbReference type="RefSeq" id="WP_116566230.1">
    <property type="nucleotide sequence ID" value="NZ_QDKP01000024.1"/>
</dbReference>
<organism evidence="2 3">
    <name type="scientific">Caulobacter radicis</name>
    <dbReference type="NCBI Taxonomy" id="2172650"/>
    <lineage>
        <taxon>Bacteria</taxon>
        <taxon>Pseudomonadati</taxon>
        <taxon>Pseudomonadota</taxon>
        <taxon>Alphaproteobacteria</taxon>
        <taxon>Caulobacterales</taxon>
        <taxon>Caulobacteraceae</taxon>
        <taxon>Caulobacter</taxon>
    </lineage>
</organism>
<dbReference type="SUPFAM" id="SSF54909">
    <property type="entry name" value="Dimeric alpha+beta barrel"/>
    <property type="match status" value="1"/>
</dbReference>
<dbReference type="GO" id="GO:0004497">
    <property type="term" value="F:monooxygenase activity"/>
    <property type="evidence" value="ECO:0007669"/>
    <property type="project" value="UniProtKB-KW"/>
</dbReference>
<name>A0A2T9JM89_9CAUL</name>
<dbReference type="Gene3D" id="3.30.70.100">
    <property type="match status" value="1"/>
</dbReference>
<dbReference type="AlphaFoldDB" id="A0A2T9JM89"/>
<reference evidence="2 3" key="1">
    <citation type="submission" date="2018-04" db="EMBL/GenBank/DDBJ databases">
        <title>The genome sequence of Caulobacter sp. 736.</title>
        <authorList>
            <person name="Gao J."/>
            <person name="Sun J."/>
        </authorList>
    </citation>
    <scope>NUCLEOTIDE SEQUENCE [LARGE SCALE GENOMIC DNA]</scope>
    <source>
        <strain evidence="2 3">736</strain>
    </source>
</reference>
<dbReference type="PANTHER" id="PTHR33336:SF3">
    <property type="entry name" value="ABM DOMAIN-CONTAINING PROTEIN"/>
    <property type="match status" value="1"/>
</dbReference>
<keyword evidence="3" id="KW-1185">Reference proteome</keyword>
<dbReference type="InterPro" id="IPR011008">
    <property type="entry name" value="Dimeric_a/b-barrel"/>
</dbReference>
<dbReference type="InterPro" id="IPR007138">
    <property type="entry name" value="ABM_dom"/>
</dbReference>
<dbReference type="Proteomes" id="UP000244913">
    <property type="component" value="Unassembled WGS sequence"/>
</dbReference>
<accession>A0A2T9JM89</accession>